<dbReference type="AlphaFoldDB" id="A0A848LI85"/>
<organism evidence="1 2">
    <name type="scientific">Pyxidicoccus fallax</name>
    <dbReference type="NCBI Taxonomy" id="394095"/>
    <lineage>
        <taxon>Bacteria</taxon>
        <taxon>Pseudomonadati</taxon>
        <taxon>Myxococcota</taxon>
        <taxon>Myxococcia</taxon>
        <taxon>Myxococcales</taxon>
        <taxon>Cystobacterineae</taxon>
        <taxon>Myxococcaceae</taxon>
        <taxon>Pyxidicoccus</taxon>
    </lineage>
</organism>
<dbReference type="EMBL" id="JABBJJ010000098">
    <property type="protein sequence ID" value="NMO17425.1"/>
    <property type="molecule type" value="Genomic_DNA"/>
</dbReference>
<name>A0A848LI85_9BACT</name>
<proteinExistence type="predicted"/>
<evidence type="ECO:0000313" key="2">
    <source>
        <dbReference type="Proteomes" id="UP000518300"/>
    </source>
</evidence>
<evidence type="ECO:0000313" key="1">
    <source>
        <dbReference type="EMBL" id="NMO17425.1"/>
    </source>
</evidence>
<comment type="caution">
    <text evidence="1">The sequence shown here is derived from an EMBL/GenBank/DDBJ whole genome shotgun (WGS) entry which is preliminary data.</text>
</comment>
<dbReference type="RefSeq" id="WP_169346706.1">
    <property type="nucleotide sequence ID" value="NZ_JABBJJ010000098.1"/>
</dbReference>
<sequence>MTARWLEEAVEACGSTAPPQFPRNLATEIPRRLPVTVVPLPQLTADAVHVWLRRRGLNHQVAEGSRAFHGCMVARAGVGILFHDSREGVAEQRFTVAHEVAHFVLDHWLPRQRALRVFGEDIRPVLDSLRAPTPEEALTALFERVPLGVQVKLMDRGPSGLFSNGKVAESERRADLLAQELLAPSALVMPLVREVSEDEGVSRVMFRFGLPGEVARTYVQMLRRRLRIPRFSIQQFLGVDGD</sequence>
<protein>
    <submittedName>
        <fullName evidence="1">ImmA/IrrE family metallo-endopeptidase</fullName>
    </submittedName>
</protein>
<gene>
    <name evidence="1" type="ORF">HG543_21540</name>
</gene>
<dbReference type="Proteomes" id="UP000518300">
    <property type="component" value="Unassembled WGS sequence"/>
</dbReference>
<keyword evidence="2" id="KW-1185">Reference proteome</keyword>
<reference evidence="1 2" key="1">
    <citation type="submission" date="2020-04" db="EMBL/GenBank/DDBJ databases">
        <title>Draft genome of Pyxidicoccus fallax type strain.</title>
        <authorList>
            <person name="Whitworth D.E."/>
        </authorList>
    </citation>
    <scope>NUCLEOTIDE SEQUENCE [LARGE SCALE GENOMIC DNA]</scope>
    <source>
        <strain evidence="1 2">DSM 14698</strain>
    </source>
</reference>
<accession>A0A848LI85</accession>